<dbReference type="EMBL" id="DLUI01000121">
    <property type="protein sequence ID" value="DAB37946.1"/>
    <property type="molecule type" value="Genomic_DNA"/>
</dbReference>
<feature type="domain" description="Methyl-accepting transducer" evidence="5">
    <location>
        <begin position="244"/>
        <end position="473"/>
    </location>
</feature>
<dbReference type="Proteomes" id="UP000228859">
    <property type="component" value="Unassembled WGS sequence"/>
</dbReference>
<dbReference type="PRINTS" id="PR00260">
    <property type="entry name" value="CHEMTRNSDUCR"/>
</dbReference>
<evidence type="ECO:0000313" key="7">
    <source>
        <dbReference type="Proteomes" id="UP000228859"/>
    </source>
</evidence>
<dbReference type="CDD" id="cd11386">
    <property type="entry name" value="MCP_signal"/>
    <property type="match status" value="1"/>
</dbReference>
<organism evidence="6 7">
    <name type="scientific">Sulfuricurvum kujiense</name>
    <dbReference type="NCBI Taxonomy" id="148813"/>
    <lineage>
        <taxon>Bacteria</taxon>
        <taxon>Pseudomonadati</taxon>
        <taxon>Campylobacterota</taxon>
        <taxon>Epsilonproteobacteria</taxon>
        <taxon>Campylobacterales</taxon>
        <taxon>Sulfurimonadaceae</taxon>
        <taxon>Sulfuricurvum</taxon>
    </lineage>
</organism>
<evidence type="ECO:0000256" key="4">
    <source>
        <dbReference type="SAM" id="Phobius"/>
    </source>
</evidence>
<keyword evidence="4" id="KW-0472">Membrane</keyword>
<feature type="transmembrane region" description="Helical" evidence="4">
    <location>
        <begin position="13"/>
        <end position="32"/>
    </location>
</feature>
<evidence type="ECO:0000256" key="3">
    <source>
        <dbReference type="PROSITE-ProRule" id="PRU00284"/>
    </source>
</evidence>
<comment type="similarity">
    <text evidence="2">Belongs to the methyl-accepting chemotaxis (MCP) protein family.</text>
</comment>
<name>A0A2D3WI34_9BACT</name>
<feature type="transmembrane region" description="Helical" evidence="4">
    <location>
        <begin position="207"/>
        <end position="227"/>
    </location>
</feature>
<dbReference type="GO" id="GO:0007165">
    <property type="term" value="P:signal transduction"/>
    <property type="evidence" value="ECO:0007669"/>
    <property type="project" value="UniProtKB-KW"/>
</dbReference>
<dbReference type="PROSITE" id="PS50111">
    <property type="entry name" value="CHEMOTAXIS_TRANSDUC_2"/>
    <property type="match status" value="1"/>
</dbReference>
<sequence>MKWLEDMVLQTKLMLLTGIMVIAMIVLGFVGFQATNGWEGDSNKLGEELVPSVLSIGRIRNGTQLAAIQMYRVRGLQGDPKMQEKMADASSEMQKAFDRVDSGFKDYDKLDKAPEEIQLWENIKPSLEMWQKQSEQFDKEIVSVLAKTNDPVRIEELFVHMTEHLDAIRTTRLAASEGLQDAYDINRKEIEDTTAESKKEVTSFQQMFMLIGILSIVFAIVLAWMIIRSITRAITESVTTIRDGAMQITSASDQVAASSSSLAQGASEQASSVEEVSATLEESTAINTQNVDNARQADILAKNSNDSAKAGYEKGEQLSHSMHAITESAAKISGIIKTIDQIAFQTNLLALNAAVEAARAGEHGLGFAVVADEVRNLAQRAASAAKETSDIIEEVVGQIKEGNEIAHATHTAFQDIVEQSKKVSDLIGEIATAGKEQSEGMSQINQAMGQVDQVTQQVAANSEEAAAAAEELNAQATSMMETVRLLAAMVGMENNAQSATPKKMQLHHLDVKAQVPNRTSAPTRKVLPAKKTENIFPLSEDDLKEF</sequence>
<dbReference type="SUPFAM" id="SSF58104">
    <property type="entry name" value="Methyl-accepting chemotaxis protein (MCP) signaling domain"/>
    <property type="match status" value="1"/>
</dbReference>
<dbReference type="RefSeq" id="WP_294895979.1">
    <property type="nucleotide sequence ID" value="NZ_DLUI01000121.1"/>
</dbReference>
<reference evidence="6 7" key="1">
    <citation type="journal article" date="2017" name="Front. Microbiol.">
        <title>Comparative Genomic Analysis of the Class Epsilonproteobacteria and Proposed Reclassification to Epsilonbacteraeota (phyl. nov.).</title>
        <authorList>
            <person name="Waite D.W."/>
            <person name="Vanwonterghem I."/>
            <person name="Rinke C."/>
            <person name="Parks D.H."/>
            <person name="Zhang Y."/>
            <person name="Takai K."/>
            <person name="Sievert S.M."/>
            <person name="Simon J."/>
            <person name="Campbell B.J."/>
            <person name="Hanson T.E."/>
            <person name="Woyke T."/>
            <person name="Klotz M.G."/>
            <person name="Hugenholtz P."/>
        </authorList>
    </citation>
    <scope>NUCLEOTIDE SEQUENCE [LARGE SCALE GENOMIC DNA]</scope>
    <source>
        <strain evidence="6">UBA12443</strain>
    </source>
</reference>
<dbReference type="PANTHER" id="PTHR43531">
    <property type="entry name" value="PROTEIN ICFG"/>
    <property type="match status" value="1"/>
</dbReference>
<dbReference type="Pfam" id="PF00015">
    <property type="entry name" value="MCPsignal"/>
    <property type="match status" value="1"/>
</dbReference>
<dbReference type="GO" id="GO:0005886">
    <property type="term" value="C:plasma membrane"/>
    <property type="evidence" value="ECO:0007669"/>
    <property type="project" value="TreeGrafter"/>
</dbReference>
<dbReference type="InterPro" id="IPR051310">
    <property type="entry name" value="MCP_chemotaxis"/>
</dbReference>
<dbReference type="InterPro" id="IPR004090">
    <property type="entry name" value="Chemotax_Me-accpt_rcpt"/>
</dbReference>
<protein>
    <submittedName>
        <fullName evidence="6">Chemotaxis protein</fullName>
    </submittedName>
</protein>
<evidence type="ECO:0000313" key="6">
    <source>
        <dbReference type="EMBL" id="DAB37946.1"/>
    </source>
</evidence>
<comment type="caution">
    <text evidence="6">The sequence shown here is derived from an EMBL/GenBank/DDBJ whole genome shotgun (WGS) entry which is preliminary data.</text>
</comment>
<keyword evidence="4" id="KW-1133">Transmembrane helix</keyword>
<dbReference type="InterPro" id="IPR024478">
    <property type="entry name" value="HlyB_4HB_MCP"/>
</dbReference>
<dbReference type="PANTHER" id="PTHR43531:SF14">
    <property type="entry name" value="METHYL-ACCEPTING CHEMOTAXIS PROTEIN I-RELATED"/>
    <property type="match status" value="1"/>
</dbReference>
<dbReference type="GO" id="GO:0004888">
    <property type="term" value="F:transmembrane signaling receptor activity"/>
    <property type="evidence" value="ECO:0007669"/>
    <property type="project" value="InterPro"/>
</dbReference>
<evidence type="ECO:0000259" key="5">
    <source>
        <dbReference type="PROSITE" id="PS50111"/>
    </source>
</evidence>
<gene>
    <name evidence="6" type="ORF">CFH83_08500</name>
</gene>
<dbReference type="GO" id="GO:0006935">
    <property type="term" value="P:chemotaxis"/>
    <property type="evidence" value="ECO:0007669"/>
    <property type="project" value="UniProtKB-KW"/>
</dbReference>
<evidence type="ECO:0000256" key="2">
    <source>
        <dbReference type="ARBA" id="ARBA00029447"/>
    </source>
</evidence>
<dbReference type="Gene3D" id="1.10.287.950">
    <property type="entry name" value="Methyl-accepting chemotaxis protein"/>
    <property type="match status" value="1"/>
</dbReference>
<evidence type="ECO:0000256" key="1">
    <source>
        <dbReference type="ARBA" id="ARBA00022481"/>
    </source>
</evidence>
<dbReference type="InterPro" id="IPR004089">
    <property type="entry name" value="MCPsignal_dom"/>
</dbReference>
<keyword evidence="1" id="KW-0488">Methylation</keyword>
<dbReference type="AlphaFoldDB" id="A0A2D3WI34"/>
<keyword evidence="3" id="KW-0807">Transducer</keyword>
<dbReference type="SMART" id="SM00283">
    <property type="entry name" value="MA"/>
    <property type="match status" value="1"/>
</dbReference>
<keyword evidence="4" id="KW-0812">Transmembrane</keyword>
<proteinExistence type="inferred from homology"/>
<dbReference type="Pfam" id="PF12729">
    <property type="entry name" value="4HB_MCP_1"/>
    <property type="match status" value="1"/>
</dbReference>
<accession>A0A2D3WI34</accession>